<dbReference type="InterPro" id="IPR002347">
    <property type="entry name" value="SDR_fam"/>
</dbReference>
<name>A0A849L5I8_9RHOB</name>
<keyword evidence="2" id="KW-0521">NADP</keyword>
<evidence type="ECO:0000256" key="2">
    <source>
        <dbReference type="ARBA" id="ARBA00022857"/>
    </source>
</evidence>
<evidence type="ECO:0000313" key="5">
    <source>
        <dbReference type="Proteomes" id="UP000572377"/>
    </source>
</evidence>
<dbReference type="PROSITE" id="PS00061">
    <property type="entry name" value="ADH_SHORT"/>
    <property type="match status" value="1"/>
</dbReference>
<reference evidence="4 5" key="1">
    <citation type="submission" date="2020-05" db="EMBL/GenBank/DDBJ databases">
        <title>Gimesia benthica sp. nov., a novel planctomycete isolated from a deep-sea water sample of the Northwest Indian Ocean.</title>
        <authorList>
            <person name="Wang J."/>
            <person name="Ruan C."/>
            <person name="Song L."/>
            <person name="Zhu Y."/>
            <person name="Li A."/>
            <person name="Zheng X."/>
            <person name="Wang L."/>
            <person name="Lu Z."/>
            <person name="Huang Y."/>
            <person name="Du W."/>
            <person name="Zhou Y."/>
            <person name="Huang L."/>
            <person name="Dai X."/>
        </authorList>
    </citation>
    <scope>NUCLEOTIDE SEQUENCE [LARGE SCALE GENOMIC DNA]</scope>
    <source>
        <strain evidence="4 5">YYQ-30</strain>
    </source>
</reference>
<dbReference type="RefSeq" id="WP_171326456.1">
    <property type="nucleotide sequence ID" value="NZ_JABFBC010000002.1"/>
</dbReference>
<dbReference type="InterPro" id="IPR020904">
    <property type="entry name" value="Sc_DH/Rdtase_CS"/>
</dbReference>
<dbReference type="InterPro" id="IPR052178">
    <property type="entry name" value="Sec_Metab_Biosynth_SDR"/>
</dbReference>
<dbReference type="FunFam" id="3.40.50.720:FF:000084">
    <property type="entry name" value="Short-chain dehydrogenase reductase"/>
    <property type="match status" value="1"/>
</dbReference>
<comment type="similarity">
    <text evidence="1">Belongs to the short-chain dehydrogenases/reductases (SDR) family.</text>
</comment>
<protein>
    <submittedName>
        <fullName evidence="4">SDR family oxidoreductase</fullName>
    </submittedName>
</protein>
<keyword evidence="5" id="KW-1185">Reference proteome</keyword>
<dbReference type="Gene3D" id="3.40.50.720">
    <property type="entry name" value="NAD(P)-binding Rossmann-like Domain"/>
    <property type="match status" value="1"/>
</dbReference>
<evidence type="ECO:0000313" key="4">
    <source>
        <dbReference type="EMBL" id="NNU81626.1"/>
    </source>
</evidence>
<sequence>MRDLTKLFSVAGKRALVTGGSSGIGRMIAEALAMGGADVAIVSRKADRCAAVADEINALGHPGRVTGFGGDVGSEAAILALAERVRAGGARLDILVNNAGISWGAPYESFPHAQWERVLAVNVAGAFTLTRELTPLLAAAASPGDPARIVNIGSVMGTVPVTEGAYSYTMSKAAMHHMTRVLAGELAARHITCNALAPGPFASRMTAFATGTEDGAARVGRNVPLGRIGQADDLAGAVLYLCSRAGAYVSGAILPLDGGMSAQAPIDLFANTLEP</sequence>
<accession>A0A849L5I8</accession>
<dbReference type="EMBL" id="JABFBC010000002">
    <property type="protein sequence ID" value="NNU81626.1"/>
    <property type="molecule type" value="Genomic_DNA"/>
</dbReference>
<dbReference type="SUPFAM" id="SSF51735">
    <property type="entry name" value="NAD(P)-binding Rossmann-fold domains"/>
    <property type="match status" value="1"/>
</dbReference>
<gene>
    <name evidence="4" type="ORF">HMH01_14390</name>
</gene>
<dbReference type="Proteomes" id="UP000572377">
    <property type="component" value="Unassembled WGS sequence"/>
</dbReference>
<organism evidence="4 5">
    <name type="scientific">Halovulum dunhuangense</name>
    <dbReference type="NCBI Taxonomy" id="1505036"/>
    <lineage>
        <taxon>Bacteria</taxon>
        <taxon>Pseudomonadati</taxon>
        <taxon>Pseudomonadota</taxon>
        <taxon>Alphaproteobacteria</taxon>
        <taxon>Rhodobacterales</taxon>
        <taxon>Paracoccaceae</taxon>
        <taxon>Halovulum</taxon>
    </lineage>
</organism>
<dbReference type="PANTHER" id="PTHR43618">
    <property type="entry name" value="7-ALPHA-HYDROXYSTEROID DEHYDROGENASE"/>
    <property type="match status" value="1"/>
</dbReference>
<comment type="caution">
    <text evidence="4">The sequence shown here is derived from an EMBL/GenBank/DDBJ whole genome shotgun (WGS) entry which is preliminary data.</text>
</comment>
<keyword evidence="3" id="KW-0560">Oxidoreductase</keyword>
<evidence type="ECO:0000256" key="3">
    <source>
        <dbReference type="ARBA" id="ARBA00023002"/>
    </source>
</evidence>
<proteinExistence type="inferred from homology"/>
<dbReference type="Pfam" id="PF13561">
    <property type="entry name" value="adh_short_C2"/>
    <property type="match status" value="1"/>
</dbReference>
<dbReference type="PRINTS" id="PR00080">
    <property type="entry name" value="SDRFAMILY"/>
</dbReference>
<dbReference type="InterPro" id="IPR036291">
    <property type="entry name" value="NAD(P)-bd_dom_sf"/>
</dbReference>
<evidence type="ECO:0000256" key="1">
    <source>
        <dbReference type="ARBA" id="ARBA00006484"/>
    </source>
</evidence>
<dbReference type="PANTHER" id="PTHR43618:SF8">
    <property type="entry name" value="7ALPHA-HYDROXYSTEROID DEHYDROGENASE"/>
    <property type="match status" value="1"/>
</dbReference>
<dbReference type="GO" id="GO:0016491">
    <property type="term" value="F:oxidoreductase activity"/>
    <property type="evidence" value="ECO:0007669"/>
    <property type="project" value="UniProtKB-KW"/>
</dbReference>
<dbReference type="AlphaFoldDB" id="A0A849L5I8"/>
<dbReference type="PRINTS" id="PR00081">
    <property type="entry name" value="GDHRDH"/>
</dbReference>